<sequence length="341" mass="38989">MNVKEAIDAALRRIFEEGLHGTRLPTPVGYARGFERFGDGLADAMGPSVRIFRRGHGDLPDLIAPRRFTERQLLFKFFAPIPLMSPSDKLGSRVYLPDAYRDRIRQPKVLWRSQRAELPANEAFPPGDVWFKSNHGSGTNQCIRYPLEPRRRRRLEATARDWLTRVHNARLALWWYESMDRFVYLEEDLRPASGESAADWKFFVCNGRVALFQHDADRFGDHIQTLYDREGRFIPHELYAPTGDPVPMPDDLDIMIEAAEAVGQHFDFIRVDMFRLGETIYLGEIGLVPNGGRTPIRSPEIEERLAAAWSPPWLGEVDADAFRSYYEGRLPAEADATAQAS</sequence>
<dbReference type="RefSeq" id="WP_052500736.1">
    <property type="nucleotide sequence ID" value="NZ_FZPF01000002.1"/>
</dbReference>
<evidence type="ECO:0008006" key="3">
    <source>
        <dbReference type="Google" id="ProtNLM"/>
    </source>
</evidence>
<dbReference type="PATRIC" id="fig|935700.4.peg.599"/>
<organism evidence="1 2">
    <name type="scientific">Jannaschia aquimarina</name>
    <dbReference type="NCBI Taxonomy" id="935700"/>
    <lineage>
        <taxon>Bacteria</taxon>
        <taxon>Pseudomonadati</taxon>
        <taxon>Pseudomonadota</taxon>
        <taxon>Alphaproteobacteria</taxon>
        <taxon>Rhodobacterales</taxon>
        <taxon>Roseobacteraceae</taxon>
        <taxon>Jannaschia</taxon>
    </lineage>
</organism>
<reference evidence="1 2" key="1">
    <citation type="submission" date="2015-02" db="EMBL/GenBank/DDBJ databases">
        <title>Genome Sequence of Jannaschia aquimarina DSM28248, a member of the Roseobacter clade.</title>
        <authorList>
            <person name="Voget S."/>
            <person name="Daniel R."/>
        </authorList>
    </citation>
    <scope>NUCLEOTIDE SEQUENCE [LARGE SCALE GENOMIC DNA]</scope>
    <source>
        <strain evidence="1 2">GSW-M26</strain>
    </source>
</reference>
<proteinExistence type="predicted"/>
<name>A0A0D1EL17_9RHOB</name>
<evidence type="ECO:0000313" key="1">
    <source>
        <dbReference type="EMBL" id="KIT17676.1"/>
    </source>
</evidence>
<dbReference type="AlphaFoldDB" id="A0A0D1EL17"/>
<protein>
    <recommendedName>
        <fullName evidence="3">TupA-like ATPgrasp</fullName>
    </recommendedName>
</protein>
<comment type="caution">
    <text evidence="1">The sequence shown here is derived from an EMBL/GenBank/DDBJ whole genome shotgun (WGS) entry which is preliminary data.</text>
</comment>
<dbReference type="OrthoDB" id="5354021at2"/>
<dbReference type="EMBL" id="JYFE01000016">
    <property type="protein sequence ID" value="KIT17676.1"/>
    <property type="molecule type" value="Genomic_DNA"/>
</dbReference>
<accession>A0A0D1EL17</accession>
<evidence type="ECO:0000313" key="2">
    <source>
        <dbReference type="Proteomes" id="UP000032232"/>
    </source>
</evidence>
<keyword evidence="2" id="KW-1185">Reference proteome</keyword>
<dbReference type="Pfam" id="PF14305">
    <property type="entry name" value="ATPgrasp_TupA"/>
    <property type="match status" value="1"/>
</dbReference>
<dbReference type="Proteomes" id="UP000032232">
    <property type="component" value="Unassembled WGS sequence"/>
</dbReference>
<dbReference type="InterPro" id="IPR029465">
    <property type="entry name" value="ATPgrasp_TupA"/>
</dbReference>
<gene>
    <name evidence="1" type="ORF">jaqu_05670</name>
</gene>